<keyword evidence="1" id="KW-0645">Protease</keyword>
<dbReference type="InterPro" id="IPR036397">
    <property type="entry name" value="RNaseH_sf"/>
</dbReference>
<sequence length="1437" mass="162654">MALQLLLAPFLCLAAQIGSPSFLQTDETSSGDVDEVLMPSTTLDVTTSKGDIDQVATLAKPQEKTPQPIASSSAVPMVLGEGCDLSGLLSFDPESIEPAPPTARDEPSPSVIAAQLQRLKALLSSPIETLVENSEEVKNILEEIQPHVPMTLKLPVVTLSAFRSRVQLARQRIDLRHAQLPLKADIADKCQRLNEKRAALDAKTDTSVSTAGLEILRKELKDLEEKVRVTKELICDKEASIACSQKEAEYLKAELKTGLAEIHMASSINFNQFLEKEKLKSNGSNFTDWFRHVRIFLNGGNLQYVLDAPLGDPPAETETDEVKNVYMTRKTRYSQVLCAILCSLESDLQKRFEHHDPHELIKELKTIFETHAVVECYEASKHFFSCMMEEGSSISEHMLVMTGHAKKLSDLGIVIPNRLGINRVLQSLPPSYKNFVMNYNMQNMNKEFPELFGMLKAAEIEIKKEHQVLMVNKTTSFKKQGKSKGKNKKSGKKAATPPVKPKSGPKPDAECKEKGHWKRNCSKYLASEERPCQEEERSTWVFDTGSVAHICNSKQELKNKRQLLKDEVTMRVGNGSKVNVIAVGTLPLHLPSGLVLSLNNCYYVPALSMNIISGSCLMQDGYSFKSENNGCSIFMNNIFYGRAPQKNGLFLLDLDSSNTHIHNIDAKRIKLNDNSTYMWHCRLGHIGVKRMKKLHTDGLLESLDFESLDRCEACLMGKMTKTPFLGMMERATDLLEIIHTDVCGPMSVVSRGGYRYVLTFTDDLSRYGYIYLMKHKSETFEKFKEFQSEVENQRNKKIKFLRSDRGGEYLSYEFSMHLKKCGILSQLTPPGTPQRNGVSERRNRTLLDMTAAFTLNRAPSKSVETTPYELWFNKKPKLSFLKVWGCEAYVKKLQPDKLEPKAEKCVFIGYPKETIGYTFYHRSEGKIFVAKNGTFLEKEFLTKEVTGRKVELDEIEESLLVDQSSAVPENVPVPPTPATEEANDNDHETSNETATEPRRSTRDRATPDWYDPCLNVMIVDNNDEDPATYEEAMMSPDSNKWQEAMKSEMGSMYDNKVWTLVELPDSRKAVENKWIFKRKTDADGNITVYKARLVAKGFRQIQGVDYDETFSPVAKLKSVRILLAIAAFFDYEIWKKRRSLMETLRKSCIWMPRIMASPSINFNQFLEKEKLKSNGSNFTDWFRHVRIFLNGGNLQYVLEAPLGPPPPPAVSEDEKNVYETRVTRYSQVQCAILCSLEAELQKRFEHHDPCEMIRELKVIFETHAAVESYEASKQFFGCMMEEGSSVSEHVFAMSGHARKLSDLGIVIPNQLGIHRVLQSLPPSYKNFVMNYNMQNMNKELPELFSMLKSAEVEIQKEHQVLMVNKTTSFKKQGKPKKGNFKKGGKKAAAPPEKPKGGPKPDTECYYCNGKGHWKRNCPKYLADLKSGLVKKKKGTTE</sequence>
<evidence type="ECO:0000259" key="8">
    <source>
        <dbReference type="PROSITE" id="PS50994"/>
    </source>
</evidence>
<dbReference type="Pfam" id="PF07727">
    <property type="entry name" value="RVT_2"/>
    <property type="match status" value="1"/>
</dbReference>
<feature type="domain" description="CCHC-type" evidence="7">
    <location>
        <begin position="1404"/>
        <end position="1419"/>
    </location>
</feature>
<dbReference type="SUPFAM" id="SSF53098">
    <property type="entry name" value="Ribonuclease H-like"/>
    <property type="match status" value="1"/>
</dbReference>
<dbReference type="InterPro" id="IPR001584">
    <property type="entry name" value="Integrase_cat-core"/>
</dbReference>
<feature type="compositionally biased region" description="Basic and acidic residues" evidence="6">
    <location>
        <begin position="984"/>
        <end position="1006"/>
    </location>
</feature>
<evidence type="ECO:0000256" key="5">
    <source>
        <dbReference type="SAM" id="Coils"/>
    </source>
</evidence>
<dbReference type="InterPro" id="IPR057670">
    <property type="entry name" value="SH3_retrovirus"/>
</dbReference>
<feature type="compositionally biased region" description="Basic residues" evidence="6">
    <location>
        <begin position="479"/>
        <end position="492"/>
    </location>
</feature>
<dbReference type="InterPro" id="IPR001878">
    <property type="entry name" value="Znf_CCHC"/>
</dbReference>
<dbReference type="SUPFAM" id="SSF57756">
    <property type="entry name" value="Retrovirus zinc finger-like domains"/>
    <property type="match status" value="1"/>
</dbReference>
<dbReference type="Gene3D" id="3.30.420.10">
    <property type="entry name" value="Ribonuclease H-like superfamily/Ribonuclease H"/>
    <property type="match status" value="1"/>
</dbReference>
<dbReference type="PANTHER" id="PTHR42648:SF27">
    <property type="entry name" value="RNA-DIRECTED DNA POLYMERASE"/>
    <property type="match status" value="1"/>
</dbReference>
<dbReference type="Pfam" id="PF22936">
    <property type="entry name" value="Pol_BBD"/>
    <property type="match status" value="1"/>
</dbReference>
<dbReference type="Pfam" id="PF25597">
    <property type="entry name" value="SH3_retrovirus"/>
    <property type="match status" value="1"/>
</dbReference>
<dbReference type="InterPro" id="IPR012337">
    <property type="entry name" value="RNaseH-like_sf"/>
</dbReference>
<feature type="region of interest" description="Disordered" evidence="6">
    <location>
        <begin position="1367"/>
        <end position="1401"/>
    </location>
</feature>
<dbReference type="InterPro" id="IPR013103">
    <property type="entry name" value="RVT_2"/>
</dbReference>
<evidence type="ECO:0000256" key="4">
    <source>
        <dbReference type="PROSITE-ProRule" id="PRU00047"/>
    </source>
</evidence>
<dbReference type="PANTHER" id="PTHR42648">
    <property type="entry name" value="TRANSPOSASE, PUTATIVE-RELATED"/>
    <property type="match status" value="1"/>
</dbReference>
<keyword evidence="3" id="KW-0378">Hydrolase</keyword>
<keyword evidence="5" id="KW-0175">Coiled coil</keyword>
<dbReference type="EMBL" id="JAUUTY010000007">
    <property type="protein sequence ID" value="KAK1604804.1"/>
    <property type="molecule type" value="Genomic_DNA"/>
</dbReference>
<dbReference type="SMART" id="SM00343">
    <property type="entry name" value="ZnF_C2HC"/>
    <property type="match status" value="2"/>
</dbReference>
<keyword evidence="2" id="KW-0479">Metal-binding</keyword>
<organism evidence="9 10">
    <name type="scientific">Lolium multiflorum</name>
    <name type="common">Italian ryegrass</name>
    <name type="synonym">Lolium perenne subsp. multiflorum</name>
    <dbReference type="NCBI Taxonomy" id="4521"/>
    <lineage>
        <taxon>Eukaryota</taxon>
        <taxon>Viridiplantae</taxon>
        <taxon>Streptophyta</taxon>
        <taxon>Embryophyta</taxon>
        <taxon>Tracheophyta</taxon>
        <taxon>Spermatophyta</taxon>
        <taxon>Magnoliopsida</taxon>
        <taxon>Liliopsida</taxon>
        <taxon>Poales</taxon>
        <taxon>Poaceae</taxon>
        <taxon>BOP clade</taxon>
        <taxon>Pooideae</taxon>
        <taxon>Poodae</taxon>
        <taxon>Poeae</taxon>
        <taxon>Poeae Chloroplast Group 2 (Poeae type)</taxon>
        <taxon>Loliodinae</taxon>
        <taxon>Loliinae</taxon>
        <taxon>Lolium</taxon>
    </lineage>
</organism>
<dbReference type="Gene3D" id="4.10.60.10">
    <property type="entry name" value="Zinc finger, CCHC-type"/>
    <property type="match status" value="1"/>
</dbReference>
<feature type="region of interest" description="Disordered" evidence="6">
    <location>
        <begin position="473"/>
        <end position="513"/>
    </location>
</feature>
<dbReference type="InterPro" id="IPR036875">
    <property type="entry name" value="Znf_CCHC_sf"/>
</dbReference>
<dbReference type="Pfam" id="PF00665">
    <property type="entry name" value="rve"/>
    <property type="match status" value="1"/>
</dbReference>
<evidence type="ECO:0000256" key="1">
    <source>
        <dbReference type="ARBA" id="ARBA00022670"/>
    </source>
</evidence>
<reference evidence="9" key="1">
    <citation type="submission" date="2023-07" db="EMBL/GenBank/DDBJ databases">
        <title>A chromosome-level genome assembly of Lolium multiflorum.</title>
        <authorList>
            <person name="Chen Y."/>
            <person name="Copetti D."/>
            <person name="Kolliker R."/>
            <person name="Studer B."/>
        </authorList>
    </citation>
    <scope>NUCLEOTIDE SEQUENCE</scope>
    <source>
        <strain evidence="9">02402/16</strain>
        <tissue evidence="9">Leaf</tissue>
    </source>
</reference>
<feature type="coiled-coil region" evidence="5">
    <location>
        <begin position="183"/>
        <end position="233"/>
    </location>
</feature>
<gene>
    <name evidence="9" type="ORF">QYE76_028477</name>
</gene>
<proteinExistence type="predicted"/>
<keyword evidence="4" id="KW-0863">Zinc-finger</keyword>
<evidence type="ECO:0000256" key="3">
    <source>
        <dbReference type="ARBA" id="ARBA00022801"/>
    </source>
</evidence>
<dbReference type="Pfam" id="PF00098">
    <property type="entry name" value="zf-CCHC"/>
    <property type="match status" value="1"/>
</dbReference>
<accession>A0AAD8VFT6</accession>
<dbReference type="InterPro" id="IPR054722">
    <property type="entry name" value="PolX-like_BBD"/>
</dbReference>
<dbReference type="Pfam" id="PF14223">
    <property type="entry name" value="Retrotran_gag_2"/>
    <property type="match status" value="2"/>
</dbReference>
<dbReference type="PROSITE" id="PS50158">
    <property type="entry name" value="ZF_CCHC"/>
    <property type="match status" value="1"/>
</dbReference>
<keyword evidence="10" id="KW-1185">Reference proteome</keyword>
<dbReference type="Proteomes" id="UP001231189">
    <property type="component" value="Unassembled WGS sequence"/>
</dbReference>
<dbReference type="GO" id="GO:0015074">
    <property type="term" value="P:DNA integration"/>
    <property type="evidence" value="ECO:0007669"/>
    <property type="project" value="InterPro"/>
</dbReference>
<evidence type="ECO:0000259" key="7">
    <source>
        <dbReference type="PROSITE" id="PS50158"/>
    </source>
</evidence>
<dbReference type="InterPro" id="IPR039537">
    <property type="entry name" value="Retrotran_Ty1/copia-like"/>
</dbReference>
<keyword evidence="4" id="KW-0862">Zinc</keyword>
<evidence type="ECO:0000313" key="10">
    <source>
        <dbReference type="Proteomes" id="UP001231189"/>
    </source>
</evidence>
<comment type="caution">
    <text evidence="9">The sequence shown here is derived from an EMBL/GenBank/DDBJ whole genome shotgun (WGS) entry which is preliminary data.</text>
</comment>
<feature type="compositionally biased region" description="Basic residues" evidence="6">
    <location>
        <begin position="1371"/>
        <end position="1385"/>
    </location>
</feature>
<feature type="domain" description="Integrase catalytic" evidence="8">
    <location>
        <begin position="719"/>
        <end position="903"/>
    </location>
</feature>
<name>A0AAD8VFT6_LOLMU</name>
<evidence type="ECO:0008006" key="11">
    <source>
        <dbReference type="Google" id="ProtNLM"/>
    </source>
</evidence>
<dbReference type="GO" id="GO:0003676">
    <property type="term" value="F:nucleic acid binding"/>
    <property type="evidence" value="ECO:0007669"/>
    <property type="project" value="InterPro"/>
</dbReference>
<dbReference type="PROSITE" id="PS50994">
    <property type="entry name" value="INTEGRASE"/>
    <property type="match status" value="1"/>
</dbReference>
<dbReference type="GO" id="GO:0006508">
    <property type="term" value="P:proteolysis"/>
    <property type="evidence" value="ECO:0007669"/>
    <property type="project" value="UniProtKB-KW"/>
</dbReference>
<evidence type="ECO:0000256" key="2">
    <source>
        <dbReference type="ARBA" id="ARBA00022723"/>
    </source>
</evidence>
<dbReference type="GO" id="GO:0008270">
    <property type="term" value="F:zinc ion binding"/>
    <property type="evidence" value="ECO:0007669"/>
    <property type="project" value="UniProtKB-KW"/>
</dbReference>
<dbReference type="GO" id="GO:0008233">
    <property type="term" value="F:peptidase activity"/>
    <property type="evidence" value="ECO:0007669"/>
    <property type="project" value="UniProtKB-KW"/>
</dbReference>
<protein>
    <recommendedName>
        <fullName evidence="11">Retrotransposon protein, putative, Ty1-copia subclass</fullName>
    </recommendedName>
</protein>
<dbReference type="Pfam" id="PF13976">
    <property type="entry name" value="gag_pre-integrs"/>
    <property type="match status" value="1"/>
</dbReference>
<evidence type="ECO:0000256" key="6">
    <source>
        <dbReference type="SAM" id="MobiDB-lite"/>
    </source>
</evidence>
<feature type="region of interest" description="Disordered" evidence="6">
    <location>
        <begin position="961"/>
        <end position="1007"/>
    </location>
</feature>
<evidence type="ECO:0000313" key="9">
    <source>
        <dbReference type="EMBL" id="KAK1604804.1"/>
    </source>
</evidence>
<feature type="compositionally biased region" description="Basic and acidic residues" evidence="6">
    <location>
        <begin position="1392"/>
        <end position="1401"/>
    </location>
</feature>
<dbReference type="InterPro" id="IPR025724">
    <property type="entry name" value="GAG-pre-integrase_dom"/>
</dbReference>